<proteinExistence type="predicted"/>
<protein>
    <submittedName>
        <fullName evidence="1">Uncharacterized protein</fullName>
    </submittedName>
</protein>
<sequence>SDLQFSSWPVRGSQSIWRKPHMHGEITLTPHRKAAAEIQVFLTFTCPTTDNRRPFFR</sequence>
<feature type="non-terminal residue" evidence="1">
    <location>
        <position position="57"/>
    </location>
</feature>
<name>A0A1A8NRV2_9TELE</name>
<organism evidence="1">
    <name type="scientific">Nothobranchius pienaari</name>
    <dbReference type="NCBI Taxonomy" id="704102"/>
    <lineage>
        <taxon>Eukaryota</taxon>
        <taxon>Metazoa</taxon>
        <taxon>Chordata</taxon>
        <taxon>Craniata</taxon>
        <taxon>Vertebrata</taxon>
        <taxon>Euteleostomi</taxon>
        <taxon>Actinopterygii</taxon>
        <taxon>Neopterygii</taxon>
        <taxon>Teleostei</taxon>
        <taxon>Neoteleostei</taxon>
        <taxon>Acanthomorphata</taxon>
        <taxon>Ovalentaria</taxon>
        <taxon>Atherinomorphae</taxon>
        <taxon>Cyprinodontiformes</taxon>
        <taxon>Nothobranchiidae</taxon>
        <taxon>Nothobranchius</taxon>
    </lineage>
</organism>
<reference evidence="1" key="1">
    <citation type="submission" date="2016-05" db="EMBL/GenBank/DDBJ databases">
        <authorList>
            <person name="Lavstsen T."/>
            <person name="Jespersen J.S."/>
        </authorList>
    </citation>
    <scope>NUCLEOTIDE SEQUENCE</scope>
    <source>
        <tissue evidence="1">Brain</tissue>
    </source>
</reference>
<reference evidence="1" key="2">
    <citation type="submission" date="2016-06" db="EMBL/GenBank/DDBJ databases">
        <title>The genome of a short-lived fish provides insights into sex chromosome evolution and the genetic control of aging.</title>
        <authorList>
            <person name="Reichwald K."/>
            <person name="Felder M."/>
            <person name="Petzold A."/>
            <person name="Koch P."/>
            <person name="Groth M."/>
            <person name="Platzer M."/>
        </authorList>
    </citation>
    <scope>NUCLEOTIDE SEQUENCE</scope>
    <source>
        <tissue evidence="1">Brain</tissue>
    </source>
</reference>
<accession>A0A1A8NRV2</accession>
<dbReference type="AlphaFoldDB" id="A0A1A8NRV2"/>
<feature type="non-terminal residue" evidence="1">
    <location>
        <position position="1"/>
    </location>
</feature>
<dbReference type="EMBL" id="HAEG01004484">
    <property type="protein sequence ID" value="SBR71756.1"/>
    <property type="molecule type" value="Transcribed_RNA"/>
</dbReference>
<evidence type="ECO:0000313" key="1">
    <source>
        <dbReference type="EMBL" id="SBR71756.1"/>
    </source>
</evidence>
<gene>
    <name evidence="1" type="primary">Nfu_g_1_006897</name>
</gene>